<dbReference type="Proteomes" id="UP001490365">
    <property type="component" value="Unassembled WGS sequence"/>
</dbReference>
<name>A0ABV1TUS7_9ACTN</name>
<evidence type="ECO:0000313" key="2">
    <source>
        <dbReference type="Proteomes" id="UP001490365"/>
    </source>
</evidence>
<organism evidence="1 2">
    <name type="scientific">Streptomyces sp. 900105755</name>
    <dbReference type="NCBI Taxonomy" id="3154389"/>
    <lineage>
        <taxon>Bacteria</taxon>
        <taxon>Bacillati</taxon>
        <taxon>Actinomycetota</taxon>
        <taxon>Actinomycetes</taxon>
        <taxon>Kitasatosporales</taxon>
        <taxon>Streptomycetaceae</taxon>
        <taxon>Streptomyces</taxon>
    </lineage>
</organism>
<sequence>MGSTVTVTAAHLEPVLLNKRDTVRKTIDAIGEAASNGVQLLAFPEGACGDVLALDMSCSDGLIAARRRNWPSSPPSVAGRG</sequence>
<protein>
    <recommendedName>
        <fullName evidence="3">CN hydrolase domain-containing protein</fullName>
    </recommendedName>
</protein>
<dbReference type="Gene3D" id="3.60.110.10">
    <property type="entry name" value="Carbon-nitrogen hydrolase"/>
    <property type="match status" value="1"/>
</dbReference>
<dbReference type="EMBL" id="JBEOZM010000035">
    <property type="protein sequence ID" value="MER6273776.1"/>
    <property type="molecule type" value="Genomic_DNA"/>
</dbReference>
<dbReference type="InterPro" id="IPR036526">
    <property type="entry name" value="C-N_Hydrolase_sf"/>
</dbReference>
<dbReference type="SUPFAM" id="SSF56317">
    <property type="entry name" value="Carbon-nitrogen hydrolase"/>
    <property type="match status" value="1"/>
</dbReference>
<evidence type="ECO:0008006" key="3">
    <source>
        <dbReference type="Google" id="ProtNLM"/>
    </source>
</evidence>
<proteinExistence type="predicted"/>
<keyword evidence="2" id="KW-1185">Reference proteome</keyword>
<comment type="caution">
    <text evidence="1">The sequence shown here is derived from an EMBL/GenBank/DDBJ whole genome shotgun (WGS) entry which is preliminary data.</text>
</comment>
<dbReference type="RefSeq" id="WP_351962023.1">
    <property type="nucleotide sequence ID" value="NZ_JBEOZM010000035.1"/>
</dbReference>
<accession>A0ABV1TUS7</accession>
<reference evidence="1 2" key="1">
    <citation type="submission" date="2024-06" db="EMBL/GenBank/DDBJ databases">
        <title>The Natural Products Discovery Center: Release of the First 8490 Sequenced Strains for Exploring Actinobacteria Biosynthetic Diversity.</title>
        <authorList>
            <person name="Kalkreuter E."/>
            <person name="Kautsar S.A."/>
            <person name="Yang D."/>
            <person name="Bader C.D."/>
            <person name="Teijaro C.N."/>
            <person name="Fluegel L."/>
            <person name="Davis C.M."/>
            <person name="Simpson J.R."/>
            <person name="Lauterbach L."/>
            <person name="Steele A.D."/>
            <person name="Gui C."/>
            <person name="Meng S."/>
            <person name="Li G."/>
            <person name="Viehrig K."/>
            <person name="Ye F."/>
            <person name="Su P."/>
            <person name="Kiefer A.F."/>
            <person name="Nichols A."/>
            <person name="Cepeda A.J."/>
            <person name="Yan W."/>
            <person name="Fan B."/>
            <person name="Jiang Y."/>
            <person name="Adhikari A."/>
            <person name="Zheng C.-J."/>
            <person name="Schuster L."/>
            <person name="Cowan T.M."/>
            <person name="Smanski M.J."/>
            <person name="Chevrette M.G."/>
            <person name="De Carvalho L.P.S."/>
            <person name="Shen B."/>
        </authorList>
    </citation>
    <scope>NUCLEOTIDE SEQUENCE [LARGE SCALE GENOMIC DNA]</scope>
    <source>
        <strain evidence="1 2">NPDC001694</strain>
    </source>
</reference>
<gene>
    <name evidence="1" type="ORF">ABT211_41945</name>
</gene>
<evidence type="ECO:0000313" key="1">
    <source>
        <dbReference type="EMBL" id="MER6273776.1"/>
    </source>
</evidence>